<gene>
    <name evidence="2" type="ORF">J437_LFUL018024</name>
</gene>
<dbReference type="InterPro" id="IPR058554">
    <property type="entry name" value="RAG1_RNase_H"/>
</dbReference>
<evidence type="ECO:0000313" key="3">
    <source>
        <dbReference type="Proteomes" id="UP000792457"/>
    </source>
</evidence>
<sequence>MVQELVLRTLSSHHRANLTLISKWGCDGSSGHSIYKQSAEYDFDENSLFFTSVVPLQLYTFDENSEKVVVWQNPKPSSTRYCRPLRLEFIKETTSHIQAAINSVEEEIRLLKPSEYSSEVECSVKHSLRLIMVDGNVCNAITNNRNTQKCIVCGAKQNEMNNIEQLLGRDINHNSCKLGISPLHSLIKTFECLLHISYKIDVKKWKCYQEEDKSSIQERKNKIKLEFRKKLGLVIDCPKQGFGSSNDGNTARKFFDNASVSASITGLD</sequence>
<evidence type="ECO:0000259" key="1">
    <source>
        <dbReference type="Pfam" id="PF26100"/>
    </source>
</evidence>
<protein>
    <recommendedName>
        <fullName evidence="1">V(D)J recombination-activating protein 1 RNase H domain-containing protein</fullName>
    </recommendedName>
</protein>
<feature type="domain" description="V(D)J recombination-activating protein 1 RNase H" evidence="1">
    <location>
        <begin position="22"/>
        <end position="130"/>
    </location>
</feature>
<reference evidence="2" key="1">
    <citation type="submission" date="2013-04" db="EMBL/GenBank/DDBJ databases">
        <authorList>
            <person name="Qu J."/>
            <person name="Murali S.C."/>
            <person name="Bandaranaike D."/>
            <person name="Bellair M."/>
            <person name="Blankenburg K."/>
            <person name="Chao H."/>
            <person name="Dinh H."/>
            <person name="Doddapaneni H."/>
            <person name="Downs B."/>
            <person name="Dugan-Rocha S."/>
            <person name="Elkadiri S."/>
            <person name="Gnanaolivu R.D."/>
            <person name="Hernandez B."/>
            <person name="Javaid M."/>
            <person name="Jayaseelan J.C."/>
            <person name="Lee S."/>
            <person name="Li M."/>
            <person name="Ming W."/>
            <person name="Munidasa M."/>
            <person name="Muniz J."/>
            <person name="Nguyen L."/>
            <person name="Ongeri F."/>
            <person name="Osuji N."/>
            <person name="Pu L.-L."/>
            <person name="Puazo M."/>
            <person name="Qu C."/>
            <person name="Quiroz J."/>
            <person name="Raj R."/>
            <person name="Weissenberger G."/>
            <person name="Xin Y."/>
            <person name="Zou X."/>
            <person name="Han Y."/>
            <person name="Richards S."/>
            <person name="Worley K."/>
            <person name="Muzny D."/>
            <person name="Gibbs R."/>
        </authorList>
    </citation>
    <scope>NUCLEOTIDE SEQUENCE</scope>
    <source>
        <strain evidence="2">Sampled in the wild</strain>
    </source>
</reference>
<proteinExistence type="predicted"/>
<keyword evidence="3" id="KW-1185">Reference proteome</keyword>
<dbReference type="AlphaFoldDB" id="A0A8K0KQF3"/>
<dbReference type="EMBL" id="KZ309244">
    <property type="protein sequence ID" value="KAG8237915.1"/>
    <property type="molecule type" value="Genomic_DNA"/>
</dbReference>
<reference evidence="2" key="2">
    <citation type="submission" date="2017-10" db="EMBL/GenBank/DDBJ databases">
        <title>Ladona fulva Genome sequencing and assembly.</title>
        <authorList>
            <person name="Murali S."/>
            <person name="Richards S."/>
            <person name="Bandaranaike D."/>
            <person name="Bellair M."/>
            <person name="Blankenburg K."/>
            <person name="Chao H."/>
            <person name="Dinh H."/>
            <person name="Doddapaneni H."/>
            <person name="Dugan-Rocha S."/>
            <person name="Elkadiri S."/>
            <person name="Gnanaolivu R."/>
            <person name="Hernandez B."/>
            <person name="Skinner E."/>
            <person name="Javaid M."/>
            <person name="Lee S."/>
            <person name="Li M."/>
            <person name="Ming W."/>
            <person name="Munidasa M."/>
            <person name="Muniz J."/>
            <person name="Nguyen L."/>
            <person name="Hughes D."/>
            <person name="Osuji N."/>
            <person name="Pu L.-L."/>
            <person name="Puazo M."/>
            <person name="Qu C."/>
            <person name="Quiroz J."/>
            <person name="Raj R."/>
            <person name="Weissenberger G."/>
            <person name="Xin Y."/>
            <person name="Zou X."/>
            <person name="Han Y."/>
            <person name="Worley K."/>
            <person name="Muzny D."/>
            <person name="Gibbs R."/>
        </authorList>
    </citation>
    <scope>NUCLEOTIDE SEQUENCE</scope>
    <source>
        <strain evidence="2">Sampled in the wild</strain>
    </source>
</reference>
<evidence type="ECO:0000313" key="2">
    <source>
        <dbReference type="EMBL" id="KAG8237915.1"/>
    </source>
</evidence>
<dbReference type="Proteomes" id="UP000792457">
    <property type="component" value="Unassembled WGS sequence"/>
</dbReference>
<accession>A0A8K0KQF3</accession>
<organism evidence="2 3">
    <name type="scientific">Ladona fulva</name>
    <name type="common">Scarce chaser dragonfly</name>
    <name type="synonym">Libellula fulva</name>
    <dbReference type="NCBI Taxonomy" id="123851"/>
    <lineage>
        <taxon>Eukaryota</taxon>
        <taxon>Metazoa</taxon>
        <taxon>Ecdysozoa</taxon>
        <taxon>Arthropoda</taxon>
        <taxon>Hexapoda</taxon>
        <taxon>Insecta</taxon>
        <taxon>Pterygota</taxon>
        <taxon>Palaeoptera</taxon>
        <taxon>Odonata</taxon>
        <taxon>Epiprocta</taxon>
        <taxon>Anisoptera</taxon>
        <taxon>Libelluloidea</taxon>
        <taxon>Libellulidae</taxon>
        <taxon>Ladona</taxon>
    </lineage>
</organism>
<dbReference type="Pfam" id="PF26100">
    <property type="entry name" value="RAG1_RNase_H"/>
    <property type="match status" value="1"/>
</dbReference>
<dbReference type="OrthoDB" id="8197165at2759"/>
<comment type="caution">
    <text evidence="2">The sequence shown here is derived from an EMBL/GenBank/DDBJ whole genome shotgun (WGS) entry which is preliminary data.</text>
</comment>
<name>A0A8K0KQF3_LADFU</name>